<accession>A0A6L5YK02</accession>
<dbReference type="GO" id="GO:0045493">
    <property type="term" value="P:xylan catabolic process"/>
    <property type="evidence" value="ECO:0007669"/>
    <property type="project" value="UniProtKB-KW"/>
</dbReference>
<dbReference type="RefSeq" id="WP_154497150.1">
    <property type="nucleotide sequence ID" value="NZ_VUMU01000014.1"/>
</dbReference>
<reference evidence="4 5" key="1">
    <citation type="submission" date="2019-08" db="EMBL/GenBank/DDBJ databases">
        <title>In-depth cultivation of the pig gut microbiome towards novel bacterial diversity and tailored functional studies.</title>
        <authorList>
            <person name="Wylensek D."/>
            <person name="Hitch T.C.A."/>
            <person name="Clavel T."/>
        </authorList>
    </citation>
    <scope>NUCLEOTIDE SEQUENCE [LARGE SCALE GENOMIC DNA]</scope>
    <source>
        <strain evidence="4 5">WCA3-601-WT-6H</strain>
    </source>
</reference>
<comment type="similarity">
    <text evidence="1">Belongs to the glycosyl hydrolase 8 (cellulase D) family.</text>
</comment>
<dbReference type="SUPFAM" id="SSF48208">
    <property type="entry name" value="Six-hairpin glycosidases"/>
    <property type="match status" value="1"/>
</dbReference>
<dbReference type="PRINTS" id="PR00735">
    <property type="entry name" value="GLHYDRLASE8"/>
</dbReference>
<dbReference type="Pfam" id="PF01270">
    <property type="entry name" value="Glyco_hydro_8"/>
    <property type="match status" value="1"/>
</dbReference>
<dbReference type="InterPro" id="IPR002037">
    <property type="entry name" value="Glyco_hydro_8"/>
</dbReference>
<proteinExistence type="inferred from homology"/>
<gene>
    <name evidence="4" type="ORF">FYJ59_10940</name>
</gene>
<evidence type="ECO:0000256" key="2">
    <source>
        <dbReference type="ARBA" id="ARBA00022801"/>
    </source>
</evidence>
<keyword evidence="2 4" id="KW-0378">Hydrolase</keyword>
<dbReference type="EMBL" id="VUMU01000014">
    <property type="protein sequence ID" value="MST58744.1"/>
    <property type="molecule type" value="Genomic_DNA"/>
</dbReference>
<keyword evidence="4" id="KW-0858">Xylan degradation</keyword>
<keyword evidence="3 4" id="KW-0326">Glycosidase</keyword>
<keyword evidence="4" id="KW-0119">Carbohydrate metabolism</keyword>
<dbReference type="InterPro" id="IPR012341">
    <property type="entry name" value="6hp_glycosidase-like_sf"/>
</dbReference>
<sequence>MAGAYQTGIYRNVLKECGYEETAITERLEQTFETIFYGTEAERFYHEAGGDMAYLEDTGNHDVRTEGMSYGMMVCVQMDKKAEFDRLWKWVRTYMYIPAGPCRNYFAWSCSTDGTHNAEGPAPDGEEYFAMALFFASARWGDGEGIFAYSKEAKAILRECIHKGEPGHPGEPMWEPSNHLIKFVTNMDFSDPSYHLPHFYELFAENVEEEDREFWRQAAAASREYLHKACHKETGLSAEYADYDGTPHAGHQEIFGRHDWYYSDAYRTIANIAMDHLWYDKDPWQTEIANRLQKFYCEEQREHWDGVFLIDGTRLEEKALHPVAIVAVNAQAALAADGSHVKECVDRFWNTPLRTGDRRYYDNFLYLFAMLALSGNYRIYRK</sequence>
<organism evidence="4 5">
    <name type="scientific">Waltera intestinalis</name>
    <dbReference type="NCBI Taxonomy" id="2606635"/>
    <lineage>
        <taxon>Bacteria</taxon>
        <taxon>Bacillati</taxon>
        <taxon>Bacillota</taxon>
        <taxon>Clostridia</taxon>
        <taxon>Lachnospirales</taxon>
        <taxon>Lachnospiraceae</taxon>
        <taxon>Waltera</taxon>
    </lineage>
</organism>
<keyword evidence="4" id="KW-0624">Polysaccharide degradation</keyword>
<dbReference type="Proteomes" id="UP000476055">
    <property type="component" value="Unassembled WGS sequence"/>
</dbReference>
<dbReference type="AlphaFoldDB" id="A0A6L5YK02"/>
<evidence type="ECO:0000313" key="5">
    <source>
        <dbReference type="Proteomes" id="UP000476055"/>
    </source>
</evidence>
<comment type="caution">
    <text evidence="4">The sequence shown here is derived from an EMBL/GenBank/DDBJ whole genome shotgun (WGS) entry which is preliminary data.</text>
</comment>
<name>A0A6L5YK02_9FIRM</name>
<evidence type="ECO:0000256" key="1">
    <source>
        <dbReference type="ARBA" id="ARBA00009209"/>
    </source>
</evidence>
<protein>
    <submittedName>
        <fullName evidence="4">Xylanase</fullName>
    </submittedName>
</protein>
<dbReference type="Gene3D" id="1.50.10.10">
    <property type="match status" value="1"/>
</dbReference>
<evidence type="ECO:0000256" key="3">
    <source>
        <dbReference type="ARBA" id="ARBA00023295"/>
    </source>
</evidence>
<evidence type="ECO:0000313" key="4">
    <source>
        <dbReference type="EMBL" id="MST58744.1"/>
    </source>
</evidence>
<keyword evidence="5" id="KW-1185">Reference proteome</keyword>
<dbReference type="InterPro" id="IPR008928">
    <property type="entry name" value="6-hairpin_glycosidase_sf"/>
</dbReference>
<dbReference type="GO" id="GO:0004553">
    <property type="term" value="F:hydrolase activity, hydrolyzing O-glycosyl compounds"/>
    <property type="evidence" value="ECO:0007669"/>
    <property type="project" value="InterPro"/>
</dbReference>